<dbReference type="InterPro" id="IPR046450">
    <property type="entry name" value="PA_dom_sf"/>
</dbReference>
<dbReference type="SUPFAM" id="SSF53187">
    <property type="entry name" value="Zn-dependent exopeptidases"/>
    <property type="match status" value="1"/>
</dbReference>
<dbReference type="PANTHER" id="PTHR12147:SF26">
    <property type="entry name" value="PEPTIDASE M28 DOMAIN-CONTAINING PROTEIN"/>
    <property type="match status" value="1"/>
</dbReference>
<dbReference type="GO" id="GO:0004177">
    <property type="term" value="F:aminopeptidase activity"/>
    <property type="evidence" value="ECO:0007669"/>
    <property type="project" value="UniProtKB-KW"/>
</dbReference>
<keyword evidence="4" id="KW-1185">Reference proteome</keyword>
<keyword evidence="1" id="KW-0732">Signal</keyword>
<dbReference type="GO" id="GO:0008235">
    <property type="term" value="F:metalloexopeptidase activity"/>
    <property type="evidence" value="ECO:0007669"/>
    <property type="project" value="InterPro"/>
</dbReference>
<evidence type="ECO:0000313" key="3">
    <source>
        <dbReference type="EMBL" id="PCG13972.1"/>
    </source>
</evidence>
<keyword evidence="3" id="KW-0645">Protease</keyword>
<sequence>MVPSQSLPRRFRIVSSVTVAPPLFRKSRILSRIARSLALALLPLSAIASAQGAAPLSPEEAALKSHVMFLASDAMKGRDAGSGEYDIAAAYVAAQFQAAGLTPMGANGSYLQPVPLVAYKLADGARAALADGAALEPGKDIAIAANPAARATAVSAPVVFVGHGLEAPAFGLDDYAGVDVRGKIVAYVGGAPAGLPSEVAATMGGPQERLRAAAAHGAVGAIALADLRTAGRGSPAFAGAVTAQGSERVTWATPAGVGNSATPATPLLATLSPAGGAKLFGKAWPAIVKAAARKTLRRVPAVSVAPLTVTSATTFRAMPSSNVVGMLPGSDPALAGEMVVLSAHLDHVGVGKPVNGDAIYNGAMDDAVGIATLIEEARRFKAAGTAPRRSILFLAVTAEEKGLVGSDYFVNHPPVPIDRIVADVNLDMPILTYRFEDMVAFGGDRSTLGPIIARATGALGVALSPDPIPEMSIFVRSDHYNFVRKGVPSVFLWPGLKGPGRAAFDTFMNNCYHRPCDDLNQPFLWGEGVRFLDANYRIAREIADAPQRPVWNKGDYFGTLYKGPMAP</sequence>
<evidence type="ECO:0000259" key="2">
    <source>
        <dbReference type="Pfam" id="PF04389"/>
    </source>
</evidence>
<reference evidence="3 4" key="1">
    <citation type="submission" date="2017-09" db="EMBL/GenBank/DDBJ databases">
        <title>Sphingomonas adhaesiva DSM 7418, whole genome shotgun sequence.</title>
        <authorList>
            <person name="Feng G."/>
            <person name="Zhu H."/>
        </authorList>
    </citation>
    <scope>NUCLEOTIDE SEQUENCE [LARGE SCALE GENOMIC DNA]</scope>
    <source>
        <strain evidence="3 4">DSM 7418</strain>
    </source>
</reference>
<dbReference type="Pfam" id="PF04389">
    <property type="entry name" value="Peptidase_M28"/>
    <property type="match status" value="1"/>
</dbReference>
<dbReference type="InterPro" id="IPR045175">
    <property type="entry name" value="M28_fam"/>
</dbReference>
<dbReference type="AlphaFoldDB" id="A0A2A4I858"/>
<proteinExistence type="predicted"/>
<feature type="chain" id="PRO_5012359146" evidence="1">
    <location>
        <begin position="51"/>
        <end position="567"/>
    </location>
</feature>
<keyword evidence="3" id="KW-0378">Hydrolase</keyword>
<comment type="caution">
    <text evidence="3">The sequence shown here is derived from an EMBL/GenBank/DDBJ whole genome shotgun (WGS) entry which is preliminary data.</text>
</comment>
<dbReference type="Proteomes" id="UP000218323">
    <property type="component" value="Unassembled WGS sequence"/>
</dbReference>
<feature type="domain" description="Peptidase M28" evidence="2">
    <location>
        <begin position="322"/>
        <end position="521"/>
    </location>
</feature>
<dbReference type="PANTHER" id="PTHR12147">
    <property type="entry name" value="METALLOPEPTIDASE M28 FAMILY MEMBER"/>
    <property type="match status" value="1"/>
</dbReference>
<evidence type="ECO:0000313" key="4">
    <source>
        <dbReference type="Proteomes" id="UP000218323"/>
    </source>
</evidence>
<dbReference type="EMBL" id="NWVC01000005">
    <property type="protein sequence ID" value="PCG13972.1"/>
    <property type="molecule type" value="Genomic_DNA"/>
</dbReference>
<dbReference type="SUPFAM" id="SSF52025">
    <property type="entry name" value="PA domain"/>
    <property type="match status" value="1"/>
</dbReference>
<evidence type="ECO:0000256" key="1">
    <source>
        <dbReference type="SAM" id="SignalP"/>
    </source>
</evidence>
<accession>A0A2A4I858</accession>
<dbReference type="InterPro" id="IPR007484">
    <property type="entry name" value="Peptidase_M28"/>
</dbReference>
<dbReference type="Gene3D" id="3.40.630.10">
    <property type="entry name" value="Zn peptidases"/>
    <property type="match status" value="1"/>
</dbReference>
<name>A0A2A4I858_9SPHN</name>
<gene>
    <name evidence="3" type="ORF">COA07_11695</name>
</gene>
<dbReference type="GO" id="GO:0006508">
    <property type="term" value="P:proteolysis"/>
    <property type="evidence" value="ECO:0007669"/>
    <property type="project" value="InterPro"/>
</dbReference>
<protein>
    <submittedName>
        <fullName evidence="3">Aminopeptidase</fullName>
    </submittedName>
</protein>
<feature type="signal peptide" evidence="1">
    <location>
        <begin position="1"/>
        <end position="50"/>
    </location>
</feature>
<dbReference type="Gene3D" id="3.50.30.30">
    <property type="match status" value="1"/>
</dbReference>
<keyword evidence="3" id="KW-0031">Aminopeptidase</keyword>
<organism evidence="3 4">
    <name type="scientific">Sphingomonas adhaesiva</name>
    <dbReference type="NCBI Taxonomy" id="28212"/>
    <lineage>
        <taxon>Bacteria</taxon>
        <taxon>Pseudomonadati</taxon>
        <taxon>Pseudomonadota</taxon>
        <taxon>Alphaproteobacteria</taxon>
        <taxon>Sphingomonadales</taxon>
        <taxon>Sphingomonadaceae</taxon>
        <taxon>Sphingomonas</taxon>
    </lineage>
</organism>